<sequence>MITILCVDDEPDMEMLVMQQFRKQIRSKEYAFIFASHGQEALEKLAEHSDIKIVLSDINMPEMDGLTFLSKLKENNITELKTIMVSAYSDMDNIRTAMNRGAFDFITKPINFDDMDITIKKTLSEIEVYANFRHDREKLIAIQKDLAIAYEIQQSMLPKKENPFPERKEFSLHGLLQPAKSVGGDLYDYMLLSANRLFFLIGDVSDKGVPAALFMAITRTLFKTHFDNYPNADLKEQIIHINNILARDNPSFMFVTVFACILDIDTGLVEYVDCGHEQPLILRKATQEVEVLKKKDGGLPICLTEDFPYFSSTFQLNPGDSIVLYTDGLEDAHDVDNVRFTIEPSKQLLKYALINEEPTKVNTELLKNVNSYIGDANQFDDITLLTLKYHGKQ</sequence>
<dbReference type="PANTHER" id="PTHR43156">
    <property type="entry name" value="STAGE II SPORULATION PROTEIN E-RELATED"/>
    <property type="match status" value="1"/>
</dbReference>
<dbReference type="InterPro" id="IPR001932">
    <property type="entry name" value="PPM-type_phosphatase-like_dom"/>
</dbReference>
<dbReference type="InterPro" id="IPR001789">
    <property type="entry name" value="Sig_transdc_resp-reg_receiver"/>
</dbReference>
<dbReference type="Gene3D" id="3.40.50.2300">
    <property type="match status" value="1"/>
</dbReference>
<dbReference type="SMART" id="SM00331">
    <property type="entry name" value="PP2C_SIG"/>
    <property type="match status" value="1"/>
</dbReference>
<feature type="domain" description="Response regulatory" evidence="3">
    <location>
        <begin position="3"/>
        <end position="123"/>
    </location>
</feature>
<dbReference type="AlphaFoldDB" id="A0A917JBJ1"/>
<dbReference type="SMART" id="SM00448">
    <property type="entry name" value="REC"/>
    <property type="match status" value="1"/>
</dbReference>
<dbReference type="PROSITE" id="PS50110">
    <property type="entry name" value="RESPONSE_REGULATORY"/>
    <property type="match status" value="1"/>
</dbReference>
<dbReference type="GO" id="GO:0000160">
    <property type="term" value="P:phosphorelay signal transduction system"/>
    <property type="evidence" value="ECO:0007669"/>
    <property type="project" value="InterPro"/>
</dbReference>
<keyword evidence="2" id="KW-0597">Phosphoprotein</keyword>
<name>A0A917JBJ1_9SPHI</name>
<keyword evidence="1" id="KW-0378">Hydrolase</keyword>
<proteinExistence type="predicted"/>
<dbReference type="EMBL" id="BMDO01000010">
    <property type="protein sequence ID" value="GGI52074.1"/>
    <property type="molecule type" value="Genomic_DNA"/>
</dbReference>
<dbReference type="Pfam" id="PF07228">
    <property type="entry name" value="SpoIIE"/>
    <property type="match status" value="1"/>
</dbReference>
<accession>A0A917JBJ1</accession>
<evidence type="ECO:0000256" key="1">
    <source>
        <dbReference type="ARBA" id="ARBA00022801"/>
    </source>
</evidence>
<dbReference type="Pfam" id="PF00072">
    <property type="entry name" value="Response_reg"/>
    <property type="match status" value="1"/>
</dbReference>
<dbReference type="Gene3D" id="3.60.40.10">
    <property type="entry name" value="PPM-type phosphatase domain"/>
    <property type="match status" value="1"/>
</dbReference>
<protein>
    <submittedName>
        <fullName evidence="4">Fused response regulator/phosphatase</fullName>
    </submittedName>
</protein>
<evidence type="ECO:0000256" key="2">
    <source>
        <dbReference type="PROSITE-ProRule" id="PRU00169"/>
    </source>
</evidence>
<gene>
    <name evidence="4" type="ORF">GCM10011425_32860</name>
</gene>
<feature type="modified residue" description="4-aspartylphosphate" evidence="2">
    <location>
        <position position="57"/>
    </location>
</feature>
<dbReference type="Proteomes" id="UP000662074">
    <property type="component" value="Unassembled WGS sequence"/>
</dbReference>
<evidence type="ECO:0000313" key="4">
    <source>
        <dbReference type="EMBL" id="GGI52074.1"/>
    </source>
</evidence>
<evidence type="ECO:0000259" key="3">
    <source>
        <dbReference type="PROSITE" id="PS50110"/>
    </source>
</evidence>
<dbReference type="InterPro" id="IPR036457">
    <property type="entry name" value="PPM-type-like_dom_sf"/>
</dbReference>
<reference evidence="4" key="1">
    <citation type="journal article" date="2014" name="Int. J. Syst. Evol. Microbiol.">
        <title>Complete genome sequence of Corynebacterium casei LMG S-19264T (=DSM 44701T), isolated from a smear-ripened cheese.</title>
        <authorList>
            <consortium name="US DOE Joint Genome Institute (JGI-PGF)"/>
            <person name="Walter F."/>
            <person name="Albersmeier A."/>
            <person name="Kalinowski J."/>
            <person name="Ruckert C."/>
        </authorList>
    </citation>
    <scope>NUCLEOTIDE SEQUENCE</scope>
    <source>
        <strain evidence="4">CCM 8711</strain>
    </source>
</reference>
<dbReference type="SUPFAM" id="SSF81606">
    <property type="entry name" value="PP2C-like"/>
    <property type="match status" value="1"/>
</dbReference>
<dbReference type="SUPFAM" id="SSF52172">
    <property type="entry name" value="CheY-like"/>
    <property type="match status" value="1"/>
</dbReference>
<dbReference type="GO" id="GO:0016791">
    <property type="term" value="F:phosphatase activity"/>
    <property type="evidence" value="ECO:0007669"/>
    <property type="project" value="TreeGrafter"/>
</dbReference>
<dbReference type="RefSeq" id="WP_188418186.1">
    <property type="nucleotide sequence ID" value="NZ_BMDO01000010.1"/>
</dbReference>
<reference evidence="4" key="2">
    <citation type="submission" date="2020-09" db="EMBL/GenBank/DDBJ databases">
        <authorList>
            <person name="Sun Q."/>
            <person name="Sedlacek I."/>
        </authorList>
    </citation>
    <scope>NUCLEOTIDE SEQUENCE</scope>
    <source>
        <strain evidence="4">CCM 8711</strain>
    </source>
</reference>
<comment type="caution">
    <text evidence="4">The sequence shown here is derived from an EMBL/GenBank/DDBJ whole genome shotgun (WGS) entry which is preliminary data.</text>
</comment>
<keyword evidence="5" id="KW-1185">Reference proteome</keyword>
<dbReference type="PANTHER" id="PTHR43156:SF2">
    <property type="entry name" value="STAGE II SPORULATION PROTEIN E"/>
    <property type="match status" value="1"/>
</dbReference>
<dbReference type="InterPro" id="IPR052016">
    <property type="entry name" value="Bact_Sigma-Reg"/>
</dbReference>
<dbReference type="InterPro" id="IPR011006">
    <property type="entry name" value="CheY-like_superfamily"/>
</dbReference>
<organism evidence="4 5">
    <name type="scientific">Mucilaginibacter galii</name>
    <dbReference type="NCBI Taxonomy" id="2005073"/>
    <lineage>
        <taxon>Bacteria</taxon>
        <taxon>Pseudomonadati</taxon>
        <taxon>Bacteroidota</taxon>
        <taxon>Sphingobacteriia</taxon>
        <taxon>Sphingobacteriales</taxon>
        <taxon>Sphingobacteriaceae</taxon>
        <taxon>Mucilaginibacter</taxon>
    </lineage>
</organism>
<evidence type="ECO:0000313" key="5">
    <source>
        <dbReference type="Proteomes" id="UP000662074"/>
    </source>
</evidence>